<dbReference type="EMBL" id="JAZHOG010000010">
    <property type="protein sequence ID" value="MEJ8568856.1"/>
    <property type="molecule type" value="Genomic_DNA"/>
</dbReference>
<protein>
    <submittedName>
        <fullName evidence="1">Swt1 family HEPN domain-containing protein</fullName>
    </submittedName>
</protein>
<dbReference type="Proteomes" id="UP001359886">
    <property type="component" value="Unassembled WGS sequence"/>
</dbReference>
<evidence type="ECO:0000313" key="2">
    <source>
        <dbReference type="Proteomes" id="UP001359886"/>
    </source>
</evidence>
<accession>A0AAW9RMW4</accession>
<gene>
    <name evidence="1" type="ORF">V3330_14575</name>
</gene>
<reference evidence="1 2" key="1">
    <citation type="submission" date="2024-02" db="EMBL/GenBank/DDBJ databases">
        <title>A novel Wenzhouxiangellaceae bacterium, isolated from coastal sediments.</title>
        <authorList>
            <person name="Du Z.-J."/>
            <person name="Ye Y.-Q."/>
            <person name="Zhang X.-Y."/>
        </authorList>
    </citation>
    <scope>NUCLEOTIDE SEQUENCE [LARGE SCALE GENOMIC DNA]</scope>
    <source>
        <strain evidence="1 2">CH-27</strain>
    </source>
</reference>
<dbReference type="AlphaFoldDB" id="A0AAW9RMW4"/>
<dbReference type="RefSeq" id="WP_354696179.1">
    <property type="nucleotide sequence ID" value="NZ_JAZHOG010000010.1"/>
</dbReference>
<keyword evidence="2" id="KW-1185">Reference proteome</keyword>
<name>A0AAW9RMW4_9GAMM</name>
<evidence type="ECO:0000313" key="1">
    <source>
        <dbReference type="EMBL" id="MEJ8568856.1"/>
    </source>
</evidence>
<proteinExistence type="predicted"/>
<comment type="caution">
    <text evidence="1">The sequence shown here is derived from an EMBL/GenBank/DDBJ whole genome shotgun (WGS) entry which is preliminary data.</text>
</comment>
<organism evidence="1 2">
    <name type="scientific">Elongatibacter sediminis</name>
    <dbReference type="NCBI Taxonomy" id="3119006"/>
    <lineage>
        <taxon>Bacteria</taxon>
        <taxon>Pseudomonadati</taxon>
        <taxon>Pseudomonadota</taxon>
        <taxon>Gammaproteobacteria</taxon>
        <taxon>Chromatiales</taxon>
        <taxon>Wenzhouxiangellaceae</taxon>
        <taxon>Elongatibacter</taxon>
    </lineage>
</organism>
<sequence>MINISDLDLVSRRAIEGMERNRKLMKSATEAMESPILKAARAMESNSAIHRTLEDVERHQKLMHSIEGPFAELRAGGIFDEASKWQGEFERTQELMAEYNSRFILPDSDQISKLVHESSFGRLSQVAKQLSDQNSEIQRAMDAMRTPWLDAQRALESVRGFSELQCIGHALEQIPAFEDQIGIALRESLGDWRDPISWPSNIATDLVARSEFYVGLGFDSDLTDFPAPAFLESVSTAGLRREPPSVVVGYGPPVPQTEFEEQALIRTNMAHDWLLRLETNLRRFIDRRMTQEFGPEWPKHRLPTGLYEKWMEKKKKAVSAGRGEWPLIAFADFTDYERVICRKDNWREVFSGLFGRPEGVRESFQRLYMIRLDTMHARPIGQDDELLLYVEVKRLIKVVIPTSD</sequence>